<proteinExistence type="inferred from homology"/>
<dbReference type="InterPro" id="IPR029063">
    <property type="entry name" value="SAM-dependent_MTases_sf"/>
</dbReference>
<dbReference type="GO" id="GO:0008168">
    <property type="term" value="F:methyltransferase activity"/>
    <property type="evidence" value="ECO:0007669"/>
    <property type="project" value="UniProtKB-KW"/>
</dbReference>
<dbReference type="InterPro" id="IPR050529">
    <property type="entry name" value="CYP450_sterol_14alpha_dmase"/>
</dbReference>
<dbReference type="SUPFAM" id="SSF48264">
    <property type="entry name" value="Cytochrome P450"/>
    <property type="match status" value="1"/>
</dbReference>
<accession>A0A9N9G072</accession>
<evidence type="ECO:0000256" key="5">
    <source>
        <dbReference type="PIRSR" id="PIRSR602401-1"/>
    </source>
</evidence>
<name>A0A9N9G072_9GLOM</name>
<dbReference type="Proteomes" id="UP000789831">
    <property type="component" value="Unassembled WGS sequence"/>
</dbReference>
<dbReference type="PANTHER" id="PTHR24304:SF2">
    <property type="entry name" value="24-HYDROXYCHOLESTEROL 7-ALPHA-HYDROXYLASE"/>
    <property type="match status" value="1"/>
</dbReference>
<keyword evidence="6" id="KW-0560">Oxidoreductase</keyword>
<comment type="cofactor">
    <cofactor evidence="5">
        <name>heme</name>
        <dbReference type="ChEBI" id="CHEBI:30413"/>
    </cofactor>
</comment>
<dbReference type="InterPro" id="IPR001128">
    <property type="entry name" value="Cyt_P450"/>
</dbReference>
<evidence type="ECO:0000256" key="1">
    <source>
        <dbReference type="ARBA" id="ARBA00010617"/>
    </source>
</evidence>
<dbReference type="EMBL" id="CAJVPL010001467">
    <property type="protein sequence ID" value="CAG8572549.1"/>
    <property type="molecule type" value="Genomic_DNA"/>
</dbReference>
<dbReference type="GO" id="GO:0020037">
    <property type="term" value="F:heme binding"/>
    <property type="evidence" value="ECO:0007669"/>
    <property type="project" value="InterPro"/>
</dbReference>
<dbReference type="InterPro" id="IPR002401">
    <property type="entry name" value="Cyt_P450_E_grp-I"/>
</dbReference>
<dbReference type="GO" id="GO:0032259">
    <property type="term" value="P:methylation"/>
    <property type="evidence" value="ECO:0007669"/>
    <property type="project" value="UniProtKB-KW"/>
</dbReference>
<dbReference type="PANTHER" id="PTHR24304">
    <property type="entry name" value="CYTOCHROME P450 FAMILY 7"/>
    <property type="match status" value="1"/>
</dbReference>
<feature type="binding site" description="axial binding residue" evidence="5">
    <location>
        <position position="157"/>
    </location>
    <ligand>
        <name>heme</name>
        <dbReference type="ChEBI" id="CHEBI:30413"/>
    </ligand>
    <ligandPart>
        <name>Fe</name>
        <dbReference type="ChEBI" id="CHEBI:18248"/>
    </ligandPart>
</feature>
<dbReference type="GO" id="GO:0016705">
    <property type="term" value="F:oxidoreductase activity, acting on paired donors, with incorporation or reduction of molecular oxygen"/>
    <property type="evidence" value="ECO:0007669"/>
    <property type="project" value="InterPro"/>
</dbReference>
<keyword evidence="6" id="KW-0503">Monooxygenase</keyword>
<evidence type="ECO:0000256" key="3">
    <source>
        <dbReference type="ARBA" id="ARBA00022723"/>
    </source>
</evidence>
<protein>
    <submittedName>
        <fullName evidence="7">12103_t:CDS:1</fullName>
    </submittedName>
</protein>
<keyword evidence="4 5" id="KW-0408">Iron</keyword>
<evidence type="ECO:0000256" key="6">
    <source>
        <dbReference type="RuleBase" id="RU000461"/>
    </source>
</evidence>
<reference evidence="7" key="1">
    <citation type="submission" date="2021-06" db="EMBL/GenBank/DDBJ databases">
        <authorList>
            <person name="Kallberg Y."/>
            <person name="Tangrot J."/>
            <person name="Rosling A."/>
        </authorList>
    </citation>
    <scope>NUCLEOTIDE SEQUENCE</scope>
    <source>
        <strain evidence="7">MT106</strain>
    </source>
</reference>
<dbReference type="InterPro" id="IPR017972">
    <property type="entry name" value="Cyt_P450_CS"/>
</dbReference>
<evidence type="ECO:0000256" key="4">
    <source>
        <dbReference type="ARBA" id="ARBA00023004"/>
    </source>
</evidence>
<dbReference type="Gene3D" id="3.90.120.10">
    <property type="entry name" value="DNA Methylase, subunit A, domain 2"/>
    <property type="match status" value="1"/>
</dbReference>
<sequence>MTLTTNKYEEILLDITVHIIERIWPTIQKRALRAFIRQILQESKFTFFTLEYALQYILRIEERVQSTCNENENDPTTYASFAPLLFKELEREDIIGGLKFKPGTMFCSNQQGIHLSTRYWKDPEKFIPERFIKGSEFEAKNLEKNAYIAFGSGLRICPGRYVAMAELKVLIVLLFGRYDVQLVDPKLNEELEAAAKQPELKLVGKLILLASKWRFISVREQCRLQGFPDDYEILGGSIKSMYKQVGNAVPPPLLAAALLKEVKHFKIHQPLLKS</sequence>
<dbReference type="GO" id="GO:0008395">
    <property type="term" value="F:steroid hydroxylase activity"/>
    <property type="evidence" value="ECO:0007669"/>
    <property type="project" value="TreeGrafter"/>
</dbReference>
<dbReference type="AlphaFoldDB" id="A0A9N9G072"/>
<gene>
    <name evidence="7" type="ORF">AGERDE_LOCUS7712</name>
</gene>
<evidence type="ECO:0000313" key="7">
    <source>
        <dbReference type="EMBL" id="CAG8572549.1"/>
    </source>
</evidence>
<dbReference type="Gene3D" id="1.10.630.10">
    <property type="entry name" value="Cytochrome P450"/>
    <property type="match status" value="1"/>
</dbReference>
<comment type="similarity">
    <text evidence="1 6">Belongs to the cytochrome P450 family.</text>
</comment>
<evidence type="ECO:0000256" key="2">
    <source>
        <dbReference type="ARBA" id="ARBA00022617"/>
    </source>
</evidence>
<keyword evidence="3 5" id="KW-0479">Metal-binding</keyword>
<dbReference type="PRINTS" id="PR00463">
    <property type="entry name" value="EP450I"/>
</dbReference>
<organism evidence="7 8">
    <name type="scientific">Ambispora gerdemannii</name>
    <dbReference type="NCBI Taxonomy" id="144530"/>
    <lineage>
        <taxon>Eukaryota</taxon>
        <taxon>Fungi</taxon>
        <taxon>Fungi incertae sedis</taxon>
        <taxon>Mucoromycota</taxon>
        <taxon>Glomeromycotina</taxon>
        <taxon>Glomeromycetes</taxon>
        <taxon>Archaeosporales</taxon>
        <taxon>Ambisporaceae</taxon>
        <taxon>Ambispora</taxon>
    </lineage>
</organism>
<dbReference type="Pfam" id="PF00067">
    <property type="entry name" value="p450"/>
    <property type="match status" value="1"/>
</dbReference>
<keyword evidence="2 5" id="KW-0349">Heme</keyword>
<evidence type="ECO:0000313" key="8">
    <source>
        <dbReference type="Proteomes" id="UP000789831"/>
    </source>
</evidence>
<dbReference type="SUPFAM" id="SSF53335">
    <property type="entry name" value="S-adenosyl-L-methionine-dependent methyltransferases"/>
    <property type="match status" value="1"/>
</dbReference>
<dbReference type="InterPro" id="IPR036396">
    <property type="entry name" value="Cyt_P450_sf"/>
</dbReference>
<comment type="caution">
    <text evidence="7">The sequence shown here is derived from an EMBL/GenBank/DDBJ whole genome shotgun (WGS) entry which is preliminary data.</text>
</comment>
<dbReference type="PROSITE" id="PS00086">
    <property type="entry name" value="CYTOCHROME_P450"/>
    <property type="match status" value="1"/>
</dbReference>
<dbReference type="OrthoDB" id="1470350at2759"/>
<keyword evidence="8" id="KW-1185">Reference proteome</keyword>
<dbReference type="GO" id="GO:0005506">
    <property type="term" value="F:iron ion binding"/>
    <property type="evidence" value="ECO:0007669"/>
    <property type="project" value="InterPro"/>
</dbReference>